<accession>Q1IRU7</accession>
<keyword evidence="1" id="KW-1133">Transmembrane helix</keyword>
<sequence length="303" mass="32955">MSKGWKIALLVPWLGLVAMVYEIWSVYDRLPAVIASHFNAAGVPNGWAPKGQFFTVIVPIAFGLLCLFTFLASRFDQKSGLAWACLTFEYWGIGLFVMLTHATLKVALKEATTLDFPIGIWSILFGVVLVVGEVVRIQGVKKRADADGGQLIAEFVHNSSTLGGVFSVVALAMIGGGFLLPAVGPARGVLATVGVILLACAIWAWTGFQYRITTAGVEIRSLGMPFRFIPATDIQTFEARACNPLTDFGGWGIRGIGKMRAYIWGGNRCVHIRTHAGDEIYLGLAEADRMVRELEPMVPVVRH</sequence>
<name>Q1IRU7_KORVE</name>
<dbReference type="AlphaFoldDB" id="Q1IRU7"/>
<dbReference type="OrthoDB" id="582675at2"/>
<dbReference type="STRING" id="204669.Acid345_1401"/>
<evidence type="ECO:0000256" key="1">
    <source>
        <dbReference type="SAM" id="Phobius"/>
    </source>
</evidence>
<feature type="domain" description="DUF1648" evidence="2">
    <location>
        <begin position="16"/>
        <end position="60"/>
    </location>
</feature>
<feature type="transmembrane region" description="Helical" evidence="1">
    <location>
        <begin position="155"/>
        <end position="180"/>
    </location>
</feature>
<gene>
    <name evidence="3" type="ordered locus">Acid345_1401</name>
</gene>
<feature type="transmembrane region" description="Helical" evidence="1">
    <location>
        <begin position="53"/>
        <end position="73"/>
    </location>
</feature>
<dbReference type="Proteomes" id="UP000002432">
    <property type="component" value="Chromosome"/>
</dbReference>
<feature type="transmembrane region" description="Helical" evidence="1">
    <location>
        <begin position="116"/>
        <end position="135"/>
    </location>
</feature>
<reference evidence="3 4" key="1">
    <citation type="journal article" date="2009" name="Appl. Environ. Microbiol.">
        <title>Three genomes from the phylum Acidobacteria provide insight into the lifestyles of these microorganisms in soils.</title>
        <authorList>
            <person name="Ward N.L."/>
            <person name="Challacombe J.F."/>
            <person name="Janssen P.H."/>
            <person name="Henrissat B."/>
            <person name="Coutinho P.M."/>
            <person name="Wu M."/>
            <person name="Xie G."/>
            <person name="Haft D.H."/>
            <person name="Sait M."/>
            <person name="Badger J."/>
            <person name="Barabote R.D."/>
            <person name="Bradley B."/>
            <person name="Brettin T.S."/>
            <person name="Brinkac L.M."/>
            <person name="Bruce D."/>
            <person name="Creasy T."/>
            <person name="Daugherty S.C."/>
            <person name="Davidsen T.M."/>
            <person name="DeBoy R.T."/>
            <person name="Detter J.C."/>
            <person name="Dodson R.J."/>
            <person name="Durkin A.S."/>
            <person name="Ganapathy A."/>
            <person name="Gwinn-Giglio M."/>
            <person name="Han C.S."/>
            <person name="Khouri H."/>
            <person name="Kiss H."/>
            <person name="Kothari S.P."/>
            <person name="Madupu R."/>
            <person name="Nelson K.E."/>
            <person name="Nelson W.C."/>
            <person name="Paulsen I."/>
            <person name="Penn K."/>
            <person name="Ren Q."/>
            <person name="Rosovitz M.J."/>
            <person name="Selengut J.D."/>
            <person name="Shrivastava S."/>
            <person name="Sullivan S.A."/>
            <person name="Tapia R."/>
            <person name="Thompson L.S."/>
            <person name="Watkins K.L."/>
            <person name="Yang Q."/>
            <person name="Yu C."/>
            <person name="Zafar N."/>
            <person name="Zhou L."/>
            <person name="Kuske C.R."/>
        </authorList>
    </citation>
    <scope>NUCLEOTIDE SEQUENCE [LARGE SCALE GENOMIC DNA]</scope>
    <source>
        <strain evidence="3 4">Ellin345</strain>
    </source>
</reference>
<evidence type="ECO:0000313" key="3">
    <source>
        <dbReference type="EMBL" id="ABF40403.1"/>
    </source>
</evidence>
<dbReference type="InterPro" id="IPR012867">
    <property type="entry name" value="DUF1648"/>
</dbReference>
<protein>
    <recommendedName>
        <fullName evidence="2">DUF1648 domain-containing protein</fullName>
    </recommendedName>
</protein>
<feature type="transmembrane region" description="Helical" evidence="1">
    <location>
        <begin position="80"/>
        <end position="104"/>
    </location>
</feature>
<keyword evidence="1" id="KW-0812">Transmembrane</keyword>
<proteinExistence type="predicted"/>
<dbReference type="KEGG" id="aba:Acid345_1401"/>
<dbReference type="Pfam" id="PF07853">
    <property type="entry name" value="DUF1648"/>
    <property type="match status" value="1"/>
</dbReference>
<keyword evidence="1" id="KW-0472">Membrane</keyword>
<dbReference type="EMBL" id="CP000360">
    <property type="protein sequence ID" value="ABF40403.1"/>
    <property type="molecule type" value="Genomic_DNA"/>
</dbReference>
<dbReference type="HOGENOM" id="CLU_917594_0_0_0"/>
<dbReference type="RefSeq" id="WP_011522205.1">
    <property type="nucleotide sequence ID" value="NC_008009.1"/>
</dbReference>
<feature type="transmembrane region" description="Helical" evidence="1">
    <location>
        <begin position="186"/>
        <end position="205"/>
    </location>
</feature>
<dbReference type="EnsemblBacteria" id="ABF40403">
    <property type="protein sequence ID" value="ABF40403"/>
    <property type="gene ID" value="Acid345_1401"/>
</dbReference>
<evidence type="ECO:0000259" key="2">
    <source>
        <dbReference type="Pfam" id="PF07853"/>
    </source>
</evidence>
<organism evidence="3 4">
    <name type="scientific">Koribacter versatilis (strain Ellin345)</name>
    <dbReference type="NCBI Taxonomy" id="204669"/>
    <lineage>
        <taxon>Bacteria</taxon>
        <taxon>Pseudomonadati</taxon>
        <taxon>Acidobacteriota</taxon>
        <taxon>Terriglobia</taxon>
        <taxon>Terriglobales</taxon>
        <taxon>Candidatus Korobacteraceae</taxon>
        <taxon>Candidatus Korobacter</taxon>
    </lineage>
</organism>
<keyword evidence="4" id="KW-1185">Reference proteome</keyword>
<feature type="transmembrane region" description="Helical" evidence="1">
    <location>
        <begin position="7"/>
        <end position="27"/>
    </location>
</feature>
<evidence type="ECO:0000313" key="4">
    <source>
        <dbReference type="Proteomes" id="UP000002432"/>
    </source>
</evidence>